<gene>
    <name evidence="2" type="ORF">A5779_21425</name>
</gene>
<name>A0A1A0W8M4_MYCPR</name>
<protein>
    <submittedName>
        <fullName evidence="2">Uncharacterized protein</fullName>
    </submittedName>
</protein>
<feature type="transmembrane region" description="Helical" evidence="1">
    <location>
        <begin position="111"/>
        <end position="132"/>
    </location>
</feature>
<dbReference type="OrthoDB" id="4697037at2"/>
<dbReference type="AlphaFoldDB" id="A0A1A0W8M4"/>
<dbReference type="EMBL" id="LZSY01000065">
    <property type="protein sequence ID" value="OBB92922.1"/>
    <property type="molecule type" value="Genomic_DNA"/>
</dbReference>
<comment type="caution">
    <text evidence="2">The sequence shown here is derived from an EMBL/GenBank/DDBJ whole genome shotgun (WGS) entry which is preliminary data.</text>
</comment>
<sequence>MLGNKVAPDRFDDLRREWIADHQGIFPMQKRRAELLNRQIRWRNRVLAGARPSASDDNVVHPLLTRRPTTFEGWAEWIIVWTTAILAPIGWPVGRLLYGHLLSFIPDRLRAYPIPALLWTAFGVGMLTVLLYTPDGSFTATVFAPYFIAQIPATFAIAGVYGILNGWIAVDGSTEWWPQTPPPVPVDLDLPLGPDDLTAPHIFLTEDDTDEAAIAPFQITQSDQPVGLVLAGLAACAIGSAWIIGAVIASVL</sequence>
<proteinExistence type="predicted"/>
<feature type="transmembrane region" description="Helical" evidence="1">
    <location>
        <begin position="74"/>
        <end position="91"/>
    </location>
</feature>
<keyword evidence="1" id="KW-1133">Transmembrane helix</keyword>
<dbReference type="Proteomes" id="UP000094008">
    <property type="component" value="Unassembled WGS sequence"/>
</dbReference>
<keyword evidence="1" id="KW-0812">Transmembrane</keyword>
<dbReference type="RefSeq" id="WP_064880913.1">
    <property type="nucleotide sequence ID" value="NZ_LZSY01000065.1"/>
</dbReference>
<evidence type="ECO:0000313" key="3">
    <source>
        <dbReference type="Proteomes" id="UP000094008"/>
    </source>
</evidence>
<feature type="transmembrane region" description="Helical" evidence="1">
    <location>
        <begin position="226"/>
        <end position="251"/>
    </location>
</feature>
<organism evidence="2 3">
    <name type="scientific">Mycolicibacterium peregrinum</name>
    <name type="common">Mycobacterium peregrinum</name>
    <dbReference type="NCBI Taxonomy" id="43304"/>
    <lineage>
        <taxon>Bacteria</taxon>
        <taxon>Bacillati</taxon>
        <taxon>Actinomycetota</taxon>
        <taxon>Actinomycetes</taxon>
        <taxon>Mycobacteriales</taxon>
        <taxon>Mycobacteriaceae</taxon>
        <taxon>Mycolicibacterium</taxon>
    </lineage>
</organism>
<reference evidence="3" key="1">
    <citation type="submission" date="2016-06" db="EMBL/GenBank/DDBJ databases">
        <authorList>
            <person name="Sutton G."/>
            <person name="Brinkac L."/>
            <person name="Sanka R."/>
            <person name="Adams M."/>
            <person name="Lau E."/>
            <person name="Mehaffy C."/>
            <person name="Tameris M."/>
            <person name="Hatherill M."/>
            <person name="Hanekom W."/>
            <person name="Mahomed H."/>
            <person name="Mcshane H."/>
        </authorList>
    </citation>
    <scope>NUCLEOTIDE SEQUENCE [LARGE SCALE GENOMIC DNA]</scope>
    <source>
        <strain evidence="3">852002-10433_SCH5171157</strain>
    </source>
</reference>
<evidence type="ECO:0000313" key="2">
    <source>
        <dbReference type="EMBL" id="OBB92922.1"/>
    </source>
</evidence>
<keyword evidence="1" id="KW-0472">Membrane</keyword>
<feature type="transmembrane region" description="Helical" evidence="1">
    <location>
        <begin position="144"/>
        <end position="168"/>
    </location>
</feature>
<evidence type="ECO:0000256" key="1">
    <source>
        <dbReference type="SAM" id="Phobius"/>
    </source>
</evidence>
<accession>A0A1A0W8M4</accession>